<comment type="caution">
    <text evidence="2">The sequence shown here is derived from an EMBL/GenBank/DDBJ whole genome shotgun (WGS) entry which is preliminary data.</text>
</comment>
<dbReference type="PANTHER" id="PTHR31286">
    <property type="entry name" value="GLYCINE-RICH CELL WALL STRUCTURAL PROTEIN 1.8-LIKE"/>
    <property type="match status" value="1"/>
</dbReference>
<gene>
    <name evidence="2" type="ORF">KI387_032759</name>
</gene>
<proteinExistence type="predicted"/>
<reference evidence="2 3" key="1">
    <citation type="journal article" date="2021" name="Nat. Plants">
        <title>The Taxus genome provides insights into paclitaxel biosynthesis.</title>
        <authorList>
            <person name="Xiong X."/>
            <person name="Gou J."/>
            <person name="Liao Q."/>
            <person name="Li Y."/>
            <person name="Zhou Q."/>
            <person name="Bi G."/>
            <person name="Li C."/>
            <person name="Du R."/>
            <person name="Wang X."/>
            <person name="Sun T."/>
            <person name="Guo L."/>
            <person name="Liang H."/>
            <person name="Lu P."/>
            <person name="Wu Y."/>
            <person name="Zhang Z."/>
            <person name="Ro D.K."/>
            <person name="Shang Y."/>
            <person name="Huang S."/>
            <person name="Yan J."/>
        </authorList>
    </citation>
    <scope>NUCLEOTIDE SEQUENCE [LARGE SCALE GENOMIC DNA]</scope>
    <source>
        <strain evidence="2">Ta-2019</strain>
    </source>
</reference>
<dbReference type="PANTHER" id="PTHR31286:SF180">
    <property type="entry name" value="OS10G0362600 PROTEIN"/>
    <property type="match status" value="1"/>
</dbReference>
<keyword evidence="3" id="KW-1185">Reference proteome</keyword>
<evidence type="ECO:0000313" key="3">
    <source>
        <dbReference type="Proteomes" id="UP000824469"/>
    </source>
</evidence>
<evidence type="ECO:0000313" key="2">
    <source>
        <dbReference type="EMBL" id="KAH9288642.1"/>
    </source>
</evidence>
<feature type="compositionally biased region" description="Polar residues" evidence="1">
    <location>
        <begin position="173"/>
        <end position="187"/>
    </location>
</feature>
<name>A0AA38F5B6_TAXCH</name>
<protein>
    <submittedName>
        <fullName evidence="2">Uncharacterized protein</fullName>
    </submittedName>
</protein>
<evidence type="ECO:0000256" key="1">
    <source>
        <dbReference type="SAM" id="MobiDB-lite"/>
    </source>
</evidence>
<dbReference type="EMBL" id="JAHRHJ020003813">
    <property type="protein sequence ID" value="KAH9288642.1"/>
    <property type="molecule type" value="Genomic_DNA"/>
</dbReference>
<accession>A0AA38F5B6</accession>
<sequence>LPNLPLHLWYTLEDIGNVLGKFIKEDMDRTHSGLCTYACICVEIDMSKGLPDRINLKFGNYQYSQALDYENTAFRCRFCTNLGHLQTSCPLNKKPQSSKKGGAASSSGWGFPNLDLVDATFCKEKPSNSNTEDKTTEKMEKEKTDTEKENQGILVVGRTKRGHISDKSDSDQDSLPDNPTTSSNPSDLTLVVLSDNGKWHEVIKRKSKKGRMGKY</sequence>
<dbReference type="Proteomes" id="UP000824469">
    <property type="component" value="Unassembled WGS sequence"/>
</dbReference>
<feature type="compositionally biased region" description="Basic residues" evidence="1">
    <location>
        <begin position="205"/>
        <end position="215"/>
    </location>
</feature>
<dbReference type="AlphaFoldDB" id="A0AA38F5B6"/>
<feature type="compositionally biased region" description="Basic and acidic residues" evidence="1">
    <location>
        <begin position="122"/>
        <end position="150"/>
    </location>
</feature>
<organism evidence="2 3">
    <name type="scientific">Taxus chinensis</name>
    <name type="common">Chinese yew</name>
    <name type="synonym">Taxus wallichiana var. chinensis</name>
    <dbReference type="NCBI Taxonomy" id="29808"/>
    <lineage>
        <taxon>Eukaryota</taxon>
        <taxon>Viridiplantae</taxon>
        <taxon>Streptophyta</taxon>
        <taxon>Embryophyta</taxon>
        <taxon>Tracheophyta</taxon>
        <taxon>Spermatophyta</taxon>
        <taxon>Pinopsida</taxon>
        <taxon>Pinidae</taxon>
        <taxon>Conifers II</taxon>
        <taxon>Cupressales</taxon>
        <taxon>Taxaceae</taxon>
        <taxon>Taxus</taxon>
    </lineage>
</organism>
<feature type="region of interest" description="Disordered" evidence="1">
    <location>
        <begin position="122"/>
        <end position="215"/>
    </location>
</feature>
<dbReference type="InterPro" id="IPR040256">
    <property type="entry name" value="At4g02000-like"/>
</dbReference>
<feature type="non-terminal residue" evidence="2">
    <location>
        <position position="1"/>
    </location>
</feature>